<keyword evidence="4" id="KW-0472">Membrane</keyword>
<dbReference type="RefSeq" id="WP_231013113.1">
    <property type="nucleotide sequence ID" value="NZ_BAAAEW010000018.1"/>
</dbReference>
<feature type="transmembrane region" description="Helical" evidence="4">
    <location>
        <begin position="306"/>
        <end position="328"/>
    </location>
</feature>
<keyword evidence="4" id="KW-1133">Transmembrane helix</keyword>
<name>A0ABN1K2W3_9BURK</name>
<proteinExistence type="inferred from homology"/>
<comment type="similarity">
    <text evidence="1 3">Belongs to the short-chain dehydrogenases/reductases (SDR) family.</text>
</comment>
<dbReference type="PRINTS" id="PR00080">
    <property type="entry name" value="SDRFAMILY"/>
</dbReference>
<sequence>MSANPLLPSTQPVIVLTGASSGIGRAGALAFARDGAQLVLAARGREGLEGIAAECRQFGADVLVVPTDVTDATMVQALAEAAIGRFGHIDVWINNVGVGAVGRFEDTPAQAHRRIIETNLIGHMNGAHAVVPHFRARKQGTLINMISLGGWTPSPFATAYTASKFGLRGFTEALRAELGDLPDVHVCAVYPTFVDTPGFTHGANYTGKHLKPPSPLVDPREVALLFVDLVHNPRPTVSIGAVAWPARLAHALAPDLVASTTYGLMDRSLAHADPAAVSAGNLFAPTQGHAIDGGYRDARHAAARKLGAYALGALALVALVALVALAALRPRPRRLA</sequence>
<comment type="caution">
    <text evidence="5">The sequence shown here is derived from an EMBL/GenBank/DDBJ whole genome shotgun (WGS) entry which is preliminary data.</text>
</comment>
<keyword evidence="4" id="KW-0812">Transmembrane</keyword>
<evidence type="ECO:0000313" key="5">
    <source>
        <dbReference type="EMBL" id="GAA0753338.1"/>
    </source>
</evidence>
<organism evidence="5 6">
    <name type="scientific">Ideonella azotifigens</name>
    <dbReference type="NCBI Taxonomy" id="513160"/>
    <lineage>
        <taxon>Bacteria</taxon>
        <taxon>Pseudomonadati</taxon>
        <taxon>Pseudomonadota</taxon>
        <taxon>Betaproteobacteria</taxon>
        <taxon>Burkholderiales</taxon>
        <taxon>Sphaerotilaceae</taxon>
        <taxon>Ideonella</taxon>
    </lineage>
</organism>
<gene>
    <name evidence="5" type="ORF">GCM10009107_28300</name>
</gene>
<dbReference type="PANTHER" id="PTHR44196">
    <property type="entry name" value="DEHYDROGENASE/REDUCTASE SDR FAMILY MEMBER 7B"/>
    <property type="match status" value="1"/>
</dbReference>
<evidence type="ECO:0000256" key="4">
    <source>
        <dbReference type="SAM" id="Phobius"/>
    </source>
</evidence>
<dbReference type="InterPro" id="IPR020904">
    <property type="entry name" value="Sc_DH/Rdtase_CS"/>
</dbReference>
<dbReference type="InterPro" id="IPR002347">
    <property type="entry name" value="SDR_fam"/>
</dbReference>
<dbReference type="Pfam" id="PF00106">
    <property type="entry name" value="adh_short"/>
    <property type="match status" value="1"/>
</dbReference>
<reference evidence="5 6" key="1">
    <citation type="journal article" date="2019" name="Int. J. Syst. Evol. Microbiol.">
        <title>The Global Catalogue of Microorganisms (GCM) 10K type strain sequencing project: providing services to taxonomists for standard genome sequencing and annotation.</title>
        <authorList>
            <consortium name="The Broad Institute Genomics Platform"/>
            <consortium name="The Broad Institute Genome Sequencing Center for Infectious Disease"/>
            <person name="Wu L."/>
            <person name="Ma J."/>
        </authorList>
    </citation>
    <scope>NUCLEOTIDE SEQUENCE [LARGE SCALE GENOMIC DNA]</scope>
    <source>
        <strain evidence="5 6">JCM 15503</strain>
    </source>
</reference>
<dbReference type="PROSITE" id="PS00061">
    <property type="entry name" value="ADH_SHORT"/>
    <property type="match status" value="1"/>
</dbReference>
<dbReference type="Gene3D" id="3.40.50.720">
    <property type="entry name" value="NAD(P)-binding Rossmann-like Domain"/>
    <property type="match status" value="1"/>
</dbReference>
<evidence type="ECO:0000256" key="3">
    <source>
        <dbReference type="RuleBase" id="RU000363"/>
    </source>
</evidence>
<dbReference type="EMBL" id="BAAAEW010000018">
    <property type="protein sequence ID" value="GAA0753338.1"/>
    <property type="molecule type" value="Genomic_DNA"/>
</dbReference>
<accession>A0ABN1K2W3</accession>
<evidence type="ECO:0000256" key="2">
    <source>
        <dbReference type="ARBA" id="ARBA00023002"/>
    </source>
</evidence>
<keyword evidence="6" id="KW-1185">Reference proteome</keyword>
<evidence type="ECO:0000313" key="6">
    <source>
        <dbReference type="Proteomes" id="UP001500279"/>
    </source>
</evidence>
<keyword evidence="2" id="KW-0560">Oxidoreductase</keyword>
<evidence type="ECO:0000256" key="1">
    <source>
        <dbReference type="ARBA" id="ARBA00006484"/>
    </source>
</evidence>
<dbReference type="SUPFAM" id="SSF51735">
    <property type="entry name" value="NAD(P)-binding Rossmann-fold domains"/>
    <property type="match status" value="1"/>
</dbReference>
<dbReference type="PRINTS" id="PR00081">
    <property type="entry name" value="GDHRDH"/>
</dbReference>
<protein>
    <submittedName>
        <fullName evidence="5">SDR family oxidoreductase</fullName>
    </submittedName>
</protein>
<dbReference type="PANTHER" id="PTHR44196:SF1">
    <property type="entry name" value="DEHYDROGENASE_REDUCTASE SDR FAMILY MEMBER 7B"/>
    <property type="match status" value="1"/>
</dbReference>
<dbReference type="Proteomes" id="UP001500279">
    <property type="component" value="Unassembled WGS sequence"/>
</dbReference>
<dbReference type="NCBIfam" id="NF004792">
    <property type="entry name" value="PRK06139.1"/>
    <property type="match status" value="1"/>
</dbReference>
<dbReference type="InterPro" id="IPR036291">
    <property type="entry name" value="NAD(P)-bd_dom_sf"/>
</dbReference>